<dbReference type="AlphaFoldDB" id="A0RYX2"/>
<dbReference type="InterPro" id="IPR019734">
    <property type="entry name" value="TPR_rpt"/>
</dbReference>
<dbReference type="Gene3D" id="1.25.40.10">
    <property type="entry name" value="Tetratricopeptide repeat domain"/>
    <property type="match status" value="1"/>
</dbReference>
<dbReference type="InterPro" id="IPR013105">
    <property type="entry name" value="TPR_2"/>
</dbReference>
<dbReference type="PANTHER" id="PTHR44858">
    <property type="entry name" value="TETRATRICOPEPTIDE REPEAT PROTEIN 6"/>
    <property type="match status" value="1"/>
</dbReference>
<feature type="repeat" description="TPR" evidence="3">
    <location>
        <begin position="238"/>
        <end position="271"/>
    </location>
</feature>
<dbReference type="PROSITE" id="PS50005">
    <property type="entry name" value="TPR"/>
    <property type="match status" value="1"/>
</dbReference>
<dbReference type="SUPFAM" id="SSF48452">
    <property type="entry name" value="TPR-like"/>
    <property type="match status" value="1"/>
</dbReference>
<reference evidence="4 5" key="1">
    <citation type="journal article" date="2006" name="Proc. Natl. Acad. Sci. U.S.A.">
        <title>Genomic analysis of the uncultivated marine crenarchaeote Cenarchaeum symbiosum.</title>
        <authorList>
            <person name="Hallam S.J."/>
            <person name="Konstantinidis K.T."/>
            <person name="Putnam N."/>
            <person name="Schleper C."/>
            <person name="Watanabe Y."/>
            <person name="Sugahara J."/>
            <person name="Preston C."/>
            <person name="de la Torre J."/>
            <person name="Richardson P.M."/>
            <person name="DeLong E.F."/>
        </authorList>
    </citation>
    <scope>NUCLEOTIDE SEQUENCE [LARGE SCALE GENOMIC DNA]</scope>
    <source>
        <strain evidence="5">A</strain>
    </source>
</reference>
<organism evidence="4 5">
    <name type="scientific">Cenarchaeum symbiosum (strain A)</name>
    <dbReference type="NCBI Taxonomy" id="414004"/>
    <lineage>
        <taxon>Archaea</taxon>
        <taxon>Nitrososphaerota</taxon>
        <taxon>Candidatus Cenarchaeales</taxon>
        <taxon>Candidatus Cenarchaeaceae</taxon>
        <taxon>Candidatus Cenarchaeum</taxon>
    </lineage>
</organism>
<evidence type="ECO:0000313" key="5">
    <source>
        <dbReference type="Proteomes" id="UP000000758"/>
    </source>
</evidence>
<proteinExistence type="predicted"/>
<dbReference type="STRING" id="414004.CENSYa_1930"/>
<protein>
    <submittedName>
        <fullName evidence="4">TPR repeat protein</fullName>
    </submittedName>
</protein>
<dbReference type="EMBL" id="DP000238">
    <property type="protein sequence ID" value="ABK78539.1"/>
    <property type="molecule type" value="Genomic_DNA"/>
</dbReference>
<evidence type="ECO:0000256" key="2">
    <source>
        <dbReference type="ARBA" id="ARBA00022803"/>
    </source>
</evidence>
<evidence type="ECO:0000256" key="1">
    <source>
        <dbReference type="ARBA" id="ARBA00022737"/>
    </source>
</evidence>
<dbReference type="KEGG" id="csy:CENSYa_1930"/>
<dbReference type="PROSITE" id="PS50293">
    <property type="entry name" value="TPR_REGION"/>
    <property type="match status" value="1"/>
</dbReference>
<dbReference type="SMART" id="SM00028">
    <property type="entry name" value="TPR"/>
    <property type="match status" value="3"/>
</dbReference>
<sequence length="319" mass="35002">MASERELILPIVREDNICLPLSVNAVSRYWGVNLPMAEAAKIAGRYPGAGGSILIEGIELAERHGLSSAVLRSDMAGLRGIIDAGIPPVVILPGIHDVIQHASVISGYDGEARTILHYIPEVENDDEFKVGVIPEEQFENIWSEDGRLAIILAPADSMAALPGHDPDAARSNRLCFESERQNLQKKPAEALSTLGRAIELDGKNPVAYSLLGSIRNEQGSPDCVKDYEKSIELCPRYYIAYRGLGNYHLKGGRYEEAERFYSDAIAINPSRYGPIYKNRAIARMQLDRNGGAKQDFEAYLRHTPGAPDRESVQEAVSGM</sequence>
<dbReference type="HOGENOM" id="CLU_870458_0_0_2"/>
<keyword evidence="2 3" id="KW-0802">TPR repeat</keyword>
<name>A0RYX2_CENSY</name>
<dbReference type="Proteomes" id="UP000000758">
    <property type="component" value="Chromosome"/>
</dbReference>
<evidence type="ECO:0000256" key="3">
    <source>
        <dbReference type="PROSITE-ProRule" id="PRU00339"/>
    </source>
</evidence>
<keyword evidence="1" id="KW-0677">Repeat</keyword>
<gene>
    <name evidence="4" type="ordered locus">CENSYa_1930</name>
</gene>
<dbReference type="Gene3D" id="3.90.70.10">
    <property type="entry name" value="Cysteine proteinases"/>
    <property type="match status" value="1"/>
</dbReference>
<dbReference type="PANTHER" id="PTHR44858:SF1">
    <property type="entry name" value="UDP-N-ACETYLGLUCOSAMINE--PEPTIDE N-ACETYLGLUCOSAMINYLTRANSFERASE SPINDLY-RELATED"/>
    <property type="match status" value="1"/>
</dbReference>
<dbReference type="Pfam" id="PF07719">
    <property type="entry name" value="TPR_2"/>
    <property type="match status" value="1"/>
</dbReference>
<dbReference type="InterPro" id="IPR011990">
    <property type="entry name" value="TPR-like_helical_dom_sf"/>
</dbReference>
<dbReference type="EnsemblBacteria" id="ABK78539">
    <property type="protein sequence ID" value="ABK78539"/>
    <property type="gene ID" value="CENSYa_1930"/>
</dbReference>
<dbReference type="InterPro" id="IPR050498">
    <property type="entry name" value="Ycf3"/>
</dbReference>
<accession>A0RYX2</accession>
<keyword evidence="5" id="KW-1185">Reference proteome</keyword>
<evidence type="ECO:0000313" key="4">
    <source>
        <dbReference type="EMBL" id="ABK78539.1"/>
    </source>
</evidence>